<dbReference type="EMBL" id="JAYGJQ010000002">
    <property type="protein sequence ID" value="MEA9357309.1"/>
    <property type="molecule type" value="Genomic_DNA"/>
</dbReference>
<sequence length="136" mass="15212">MKTVTPYLIFNGNCKEAVNFYNSHLGGELFMTTYGEAPQTDCPSGAENKIIHANLKKGDFNLMASDTPTGTAHVGDNIQLYLHCESREEVEKIYKGLSEGGTQKVPLNDTFWGAYFGMFTDKFGINWMLGFELPRK</sequence>
<gene>
    <name evidence="2" type="ORF">SHI21_13875</name>
</gene>
<proteinExistence type="predicted"/>
<dbReference type="InterPro" id="IPR029068">
    <property type="entry name" value="Glyas_Bleomycin-R_OHBP_Dase"/>
</dbReference>
<comment type="caution">
    <text evidence="2">The sequence shown here is derived from an EMBL/GenBank/DDBJ whole genome shotgun (WGS) entry which is preliminary data.</text>
</comment>
<reference evidence="2 3" key="1">
    <citation type="submission" date="2023-11" db="EMBL/GenBank/DDBJ databases">
        <title>A Novel Polar Bacteriovorax (B. antarcticus) Isolated from the Biocrust in Antarctica.</title>
        <authorList>
            <person name="Mun W."/>
            <person name="Choi S.Y."/>
            <person name="Mitchell R.J."/>
        </authorList>
    </citation>
    <scope>NUCLEOTIDE SEQUENCE [LARGE SCALE GENOMIC DNA]</scope>
    <source>
        <strain evidence="2 3">PP10</strain>
    </source>
</reference>
<dbReference type="InterPro" id="IPR028973">
    <property type="entry name" value="PhnB-like"/>
</dbReference>
<dbReference type="Gene3D" id="3.10.180.10">
    <property type="entry name" value="2,3-Dihydroxybiphenyl 1,2-Dioxygenase, domain 1"/>
    <property type="match status" value="1"/>
</dbReference>
<evidence type="ECO:0000313" key="2">
    <source>
        <dbReference type="EMBL" id="MEA9357309.1"/>
    </source>
</evidence>
<evidence type="ECO:0000313" key="3">
    <source>
        <dbReference type="Proteomes" id="UP001302274"/>
    </source>
</evidence>
<feature type="domain" description="PhnB-like" evidence="1">
    <location>
        <begin position="3"/>
        <end position="128"/>
    </location>
</feature>
<evidence type="ECO:0000259" key="1">
    <source>
        <dbReference type="Pfam" id="PF06983"/>
    </source>
</evidence>
<dbReference type="PANTHER" id="PTHR33990:SF1">
    <property type="entry name" value="PROTEIN YJDN"/>
    <property type="match status" value="1"/>
</dbReference>
<organism evidence="2 3">
    <name type="scientific">Bacteriovorax antarcticus</name>
    <dbReference type="NCBI Taxonomy" id="3088717"/>
    <lineage>
        <taxon>Bacteria</taxon>
        <taxon>Pseudomonadati</taxon>
        <taxon>Bdellovibrionota</taxon>
        <taxon>Bacteriovoracia</taxon>
        <taxon>Bacteriovoracales</taxon>
        <taxon>Bacteriovoracaceae</taxon>
        <taxon>Bacteriovorax</taxon>
    </lineage>
</organism>
<dbReference type="RefSeq" id="WP_323577260.1">
    <property type="nucleotide sequence ID" value="NZ_JAYGJQ010000002.1"/>
</dbReference>
<name>A0ABU5VW73_9BACT</name>
<dbReference type="SUPFAM" id="SSF54593">
    <property type="entry name" value="Glyoxalase/Bleomycin resistance protein/Dihydroxybiphenyl dioxygenase"/>
    <property type="match status" value="1"/>
</dbReference>
<protein>
    <submittedName>
        <fullName evidence="2">VOC family protein</fullName>
    </submittedName>
</protein>
<accession>A0ABU5VW73</accession>
<dbReference type="PANTHER" id="PTHR33990">
    <property type="entry name" value="PROTEIN YJDN-RELATED"/>
    <property type="match status" value="1"/>
</dbReference>
<dbReference type="CDD" id="cd06588">
    <property type="entry name" value="PhnB_like"/>
    <property type="match status" value="1"/>
</dbReference>
<dbReference type="Pfam" id="PF06983">
    <property type="entry name" value="3-dmu-9_3-mt"/>
    <property type="match status" value="1"/>
</dbReference>
<keyword evidence="3" id="KW-1185">Reference proteome</keyword>
<dbReference type="Proteomes" id="UP001302274">
    <property type="component" value="Unassembled WGS sequence"/>
</dbReference>